<name>A0ABT0D8M7_9HYPH</name>
<gene>
    <name evidence="1" type="ORF">MWN34_05155</name>
</gene>
<evidence type="ECO:0000313" key="2">
    <source>
        <dbReference type="Proteomes" id="UP001203284"/>
    </source>
</evidence>
<dbReference type="RefSeq" id="WP_247027256.1">
    <property type="nucleotide sequence ID" value="NZ_JALKCH010000003.1"/>
</dbReference>
<organism evidence="1 2">
    <name type="scientific">Ancylobacter crimeensis</name>
    <dbReference type="NCBI Taxonomy" id="2579147"/>
    <lineage>
        <taxon>Bacteria</taxon>
        <taxon>Pseudomonadati</taxon>
        <taxon>Pseudomonadota</taxon>
        <taxon>Alphaproteobacteria</taxon>
        <taxon>Hyphomicrobiales</taxon>
        <taxon>Xanthobacteraceae</taxon>
        <taxon>Ancylobacter</taxon>
    </lineage>
</organism>
<sequence>MSEIESAPRTVRDVVCGFCGLGCDDLTVETDGRMVRARDVVCPEAAKLFLRRADAPVPQCSQSGVVTSESDALDAARVLLAGAKATLVAGLGVDIDGGRAVLDLVGRFGGVIDHYASEGLFRNYTAAQRTGWLSTTLAEVRNRCDVLLVIGDDPTAVFGRLFERIVPPNPLFASSRKVIFLGAAPGEKARGQLGHADIVHLEPTDLVAALEAVVGGVQGRTLRGETIGGVPTADLAAAAAALKDAGYAVVTWNSATLSGDGGQVGALVAERATALVDALNVTTRAGVFPLGGRDNIIGVNQMLLWRIGYPLRTAIRSQIAEHDGTLFSTAAALKDADLLVWVSAFRPEPPPEFDGPVIAIAHPETRFARPPEVFIPVGTPGIDHAGTVFRMDSIVSLPLGALRVATLPSVAEAVRLIAGEAA</sequence>
<dbReference type="EMBL" id="JALKCH010000003">
    <property type="protein sequence ID" value="MCK0196297.1"/>
    <property type="molecule type" value="Genomic_DNA"/>
</dbReference>
<accession>A0ABT0D8M7</accession>
<dbReference type="Proteomes" id="UP001203284">
    <property type="component" value="Unassembled WGS sequence"/>
</dbReference>
<proteinExistence type="predicted"/>
<protein>
    <submittedName>
        <fullName evidence="1">Formylmethanofuran dehydrogenase</fullName>
    </submittedName>
</protein>
<keyword evidence="2" id="KW-1185">Reference proteome</keyword>
<evidence type="ECO:0000313" key="1">
    <source>
        <dbReference type="EMBL" id="MCK0196297.1"/>
    </source>
</evidence>
<dbReference type="SUPFAM" id="SSF53706">
    <property type="entry name" value="Formate dehydrogenase/DMSO reductase, domains 1-3"/>
    <property type="match status" value="1"/>
</dbReference>
<comment type="caution">
    <text evidence="1">The sequence shown here is derived from an EMBL/GenBank/DDBJ whole genome shotgun (WGS) entry which is preliminary data.</text>
</comment>
<reference evidence="1 2" key="1">
    <citation type="submission" date="2022-04" db="EMBL/GenBank/DDBJ databases">
        <authorList>
            <person name="Grouzdev D.S."/>
            <person name="Pantiukh K.S."/>
            <person name="Krutkina M.S."/>
        </authorList>
    </citation>
    <scope>NUCLEOTIDE SEQUENCE [LARGE SCALE GENOMIC DNA]</scope>
    <source>
        <strain evidence="1 2">6x-1</strain>
    </source>
</reference>